<comment type="function">
    <text evidence="16">ATP-dependent DNA helicase required for initiation of viral DNA replication. It forms a complex with the viral E2 protein. The E1-E2 complex binds to the replication origin which contains binding sites for both proteins.</text>
</comment>
<dbReference type="SUPFAM" id="SSF52540">
    <property type="entry name" value="P-loop containing nucleoside triphosphate hydrolases"/>
    <property type="match status" value="1"/>
</dbReference>
<keyword evidence="15" id="KW-0832">Ubl conjugation</keyword>
<dbReference type="PROSITE" id="PS51206">
    <property type="entry name" value="SF3_HELICASE_1"/>
    <property type="match status" value="1"/>
</dbReference>
<comment type="PTM">
    <text evidence="15">Phosphorylated.</text>
</comment>
<feature type="binding site" evidence="15">
    <location>
        <begin position="446"/>
        <end position="453"/>
    </location>
    <ligand>
        <name>ATP</name>
        <dbReference type="ChEBI" id="CHEBI:30616"/>
    </ligand>
</feature>
<evidence type="ECO:0000256" key="9">
    <source>
        <dbReference type="ARBA" id="ARBA00022840"/>
    </source>
</evidence>
<feature type="modified residue" description="Phosphoserine; by host" evidence="15">
    <location>
        <position position="76"/>
    </location>
</feature>
<evidence type="ECO:0000313" key="19">
    <source>
        <dbReference type="EMBL" id="ASH99053.1"/>
    </source>
</evidence>
<dbReference type="OrthoDB" id="4795at10239"/>
<dbReference type="Pfam" id="PF20450">
    <property type="entry name" value="PPV_E1_DBD"/>
    <property type="match status" value="1"/>
</dbReference>
<comment type="catalytic activity">
    <reaction evidence="13 15 16">
        <text>ATP + H2O = ADP + phosphate + H(+)</text>
        <dbReference type="Rhea" id="RHEA:13065"/>
        <dbReference type="ChEBI" id="CHEBI:15377"/>
        <dbReference type="ChEBI" id="CHEBI:15378"/>
        <dbReference type="ChEBI" id="CHEBI:30616"/>
        <dbReference type="ChEBI" id="CHEBI:43474"/>
        <dbReference type="ChEBI" id="CHEBI:456216"/>
        <dbReference type="EC" id="5.6.2.4"/>
    </reaction>
</comment>
<organism evidence="19">
    <name type="scientific">Ailuropoda melanoleuca papillomavirus 1</name>
    <dbReference type="NCBI Taxonomy" id="2016454"/>
    <lineage>
        <taxon>Viruses</taxon>
        <taxon>Monodnaviria</taxon>
        <taxon>Shotokuvirae</taxon>
        <taxon>Cossaviricota</taxon>
        <taxon>Papovaviricetes</taxon>
        <taxon>Zurhausenvirales</taxon>
        <taxon>Papillomaviridae</taxon>
        <taxon>Firstpapillomavirinae</taxon>
        <taxon>Omegapapillomavirus</taxon>
        <taxon>Omegapapillomavirus 1</taxon>
    </lineage>
</organism>
<protein>
    <recommendedName>
        <fullName evidence="15 16">Replication protein E1</fullName>
        <ecNumber evidence="15 16">5.6.2.4</ecNumber>
    </recommendedName>
    <alternativeName>
        <fullName evidence="15">ATP-dependent helicase E1</fullName>
    </alternativeName>
    <alternativeName>
        <fullName evidence="15">DNA 3'-5' helicase E1</fullName>
    </alternativeName>
</protein>
<dbReference type="SUPFAM" id="SSF55464">
    <property type="entry name" value="Origin of replication-binding domain, RBD-like"/>
    <property type="match status" value="1"/>
</dbReference>
<comment type="similarity">
    <text evidence="15 16">Belongs to the papillomaviridae E1 protein family.</text>
</comment>
<comment type="catalytic activity">
    <reaction evidence="12 15">
        <text>Couples ATP hydrolysis with the unwinding of duplex DNA by translocating in the 3'-5' direction.</text>
        <dbReference type="EC" id="5.6.2.4"/>
    </reaction>
</comment>
<feature type="modified residue" description="Phosphoserine; by host" evidence="15">
    <location>
        <position position="74"/>
    </location>
</feature>
<evidence type="ECO:0000256" key="16">
    <source>
        <dbReference type="PIRNR" id="PIRNR003383"/>
    </source>
</evidence>
<keyword evidence="2 15" id="KW-0244">Early protein</keyword>
<dbReference type="Pfam" id="PF00524">
    <property type="entry name" value="PPV_E1_N"/>
    <property type="match status" value="1"/>
</dbReference>
<keyword evidence="3 15" id="KW-0597">Phosphoprotein</keyword>
<gene>
    <name evidence="15" type="primary">E1</name>
</gene>
<comment type="subunit">
    <text evidence="15">Can form hexamers. Interacts with E2 protein; this interaction increases E1 DNA binding specificity. Interacts with host DNA polymerase subunit POLA2. Interacts with host single stranded DNA-binding protein RPA1. Interacts with host TOP1; this interaction stimulates the enzymatic activity of TOP1.</text>
</comment>
<dbReference type="EC" id="5.6.2.4" evidence="15 16"/>
<keyword evidence="9 15" id="KW-0067">ATP-binding</keyword>
<feature type="modified residue" description="Phosphoserine; by host" evidence="15">
    <location>
        <position position="86"/>
    </location>
</feature>
<evidence type="ECO:0000256" key="5">
    <source>
        <dbReference type="ARBA" id="ARBA00022705"/>
    </source>
</evidence>
<comment type="PTM">
    <text evidence="15">Sumoylated.</text>
</comment>
<dbReference type="InterPro" id="IPR046935">
    <property type="entry name" value="PPV_E1_DBD_sf"/>
</dbReference>
<keyword evidence="8 15" id="KW-0347">Helicase</keyword>
<evidence type="ECO:0000256" key="17">
    <source>
        <dbReference type="SAM" id="MobiDB-lite"/>
    </source>
</evidence>
<proteinExistence type="inferred from homology"/>
<keyword evidence="5 15" id="KW-0235">DNA replication</keyword>
<keyword evidence="6 15" id="KW-0547">Nucleotide-binding</keyword>
<keyword evidence="10 15" id="KW-0238">DNA-binding</keyword>
<evidence type="ECO:0000256" key="7">
    <source>
        <dbReference type="ARBA" id="ARBA00022801"/>
    </source>
</evidence>
<dbReference type="Pfam" id="PF00519">
    <property type="entry name" value="PPV_E1_C"/>
    <property type="match status" value="1"/>
</dbReference>
<dbReference type="InterPro" id="IPR014000">
    <property type="entry name" value="PPV_DNA_helicase_E1_N"/>
</dbReference>
<dbReference type="Gene3D" id="3.40.1310.10">
    <property type="match status" value="1"/>
</dbReference>
<dbReference type="InterPro" id="IPR001177">
    <property type="entry name" value="PPV_DNA_helicase_E1_C"/>
</dbReference>
<dbReference type="Gene3D" id="3.40.50.300">
    <property type="entry name" value="P-loop containing nucleotide triphosphate hydrolases"/>
    <property type="match status" value="1"/>
</dbReference>
<dbReference type="GO" id="GO:0005524">
    <property type="term" value="F:ATP binding"/>
    <property type="evidence" value="ECO:0007669"/>
    <property type="project" value="UniProtKB-UniRule"/>
</dbReference>
<dbReference type="GO" id="GO:0042025">
    <property type="term" value="C:host cell nucleus"/>
    <property type="evidence" value="ECO:0007669"/>
    <property type="project" value="UniProtKB-SubCell"/>
</dbReference>
<dbReference type="GO" id="GO:0043138">
    <property type="term" value="F:3'-5' DNA helicase activity"/>
    <property type="evidence" value="ECO:0007669"/>
    <property type="project" value="UniProtKB-UniRule"/>
</dbReference>
<dbReference type="GO" id="GO:0006260">
    <property type="term" value="P:DNA replication"/>
    <property type="evidence" value="ECO:0007669"/>
    <property type="project" value="UniProtKB-UniRule"/>
</dbReference>
<evidence type="ECO:0000256" key="14">
    <source>
        <dbReference type="ARBA" id="ARBA00093297"/>
    </source>
</evidence>
<feature type="cross-link" description="Glycyl lysine isopeptide (Lys-Gly) (interchain with G-Cter in SUMO)" evidence="15">
    <location>
        <position position="527"/>
    </location>
</feature>
<name>A0A220IGE2_9PAPI</name>
<evidence type="ECO:0000256" key="15">
    <source>
        <dbReference type="HAMAP-Rule" id="MF_04000"/>
    </source>
</evidence>
<feature type="short sequence motif" description="Nuclear localization signal" evidence="15">
    <location>
        <begin position="69"/>
        <end position="71"/>
    </location>
</feature>
<comment type="function">
    <text evidence="14 15">ATP-dependent DNA 3'-5' helicase required for initiation of viral DNA replication. It forms a complex with the viral E2 protein. The E1-E2 complex binds to the replication origin which contains binding sites for both proteins. During the initial step, a dimer of E1 interacts with a dimer of protein E2 leading to a complex that binds the viral origin of replication with high specificity. Then, a second dimer of E1 displaces the E2 dimer in an ATP-dependent manner to form the E1 tetramer. Following this, two E1 monomers are added to each half of the site, which results in the formation of two E1 trimers on the viral ori. Subsequently, two hexamers will be created. The double hexamer acts as a bi-directional helicase machinery and unwinds the viral DNA and then recruits the host DNA polymerase to start replication.</text>
</comment>
<feature type="domain" description="SF3 helicase" evidence="18">
    <location>
        <begin position="406"/>
        <end position="570"/>
    </location>
</feature>
<keyword evidence="11 15" id="KW-0413">Isomerase</keyword>
<accession>A0A220IGE2</accession>
<evidence type="ECO:0000256" key="3">
    <source>
        <dbReference type="ARBA" id="ARBA00022553"/>
    </source>
</evidence>
<dbReference type="InterPro" id="IPR046832">
    <property type="entry name" value="PPV_E1_DBD"/>
</dbReference>
<evidence type="ECO:0000256" key="6">
    <source>
        <dbReference type="ARBA" id="ARBA00022741"/>
    </source>
</evidence>
<comment type="caution">
    <text evidence="15">Lacks conserved residue(s) required for the propagation of feature annotation.</text>
</comment>
<dbReference type="HAMAP" id="MF_04000">
    <property type="entry name" value="PPV_E1"/>
    <property type="match status" value="1"/>
</dbReference>
<evidence type="ECO:0000256" key="12">
    <source>
        <dbReference type="ARBA" id="ARBA00034617"/>
    </source>
</evidence>
<dbReference type="Proteomes" id="UP000201498">
    <property type="component" value="Segment"/>
</dbReference>
<dbReference type="GO" id="GO:0016887">
    <property type="term" value="F:ATP hydrolysis activity"/>
    <property type="evidence" value="ECO:0007669"/>
    <property type="project" value="RHEA"/>
</dbReference>
<dbReference type="InterPro" id="IPR014015">
    <property type="entry name" value="Helicase_SF3_DNA-vir"/>
</dbReference>
<evidence type="ECO:0000256" key="8">
    <source>
        <dbReference type="ARBA" id="ARBA00022806"/>
    </source>
</evidence>
<dbReference type="Gene3D" id="1.10.10.510">
    <property type="entry name" value="Zinc finger, large T-antigen D1 domain"/>
    <property type="match status" value="1"/>
</dbReference>
<dbReference type="PIRSF" id="PIRSF003383">
    <property type="entry name" value="Rep_E1_papillomaV"/>
    <property type="match status" value="1"/>
</dbReference>
<feature type="region of interest" description="Disordered" evidence="17">
    <location>
        <begin position="110"/>
        <end position="147"/>
    </location>
</feature>
<dbReference type="InterPro" id="IPR027417">
    <property type="entry name" value="P-loop_NTPase"/>
</dbReference>
<evidence type="ECO:0000256" key="13">
    <source>
        <dbReference type="ARBA" id="ARBA00048988"/>
    </source>
</evidence>
<feature type="compositionally biased region" description="Acidic residues" evidence="17">
    <location>
        <begin position="128"/>
        <end position="142"/>
    </location>
</feature>
<keyword evidence="7 15" id="KW-0378">Hydrolase</keyword>
<dbReference type="GO" id="GO:0003677">
    <property type="term" value="F:DNA binding"/>
    <property type="evidence" value="ECO:0007669"/>
    <property type="project" value="UniProtKB-UniRule"/>
</dbReference>
<evidence type="ECO:0000256" key="11">
    <source>
        <dbReference type="ARBA" id="ARBA00023235"/>
    </source>
</evidence>
<evidence type="ECO:0000256" key="4">
    <source>
        <dbReference type="ARBA" id="ARBA00022562"/>
    </source>
</evidence>
<comment type="subcellular location">
    <subcellularLocation>
        <location evidence="1 15">Host nucleus</location>
    </subcellularLocation>
</comment>
<evidence type="ECO:0000256" key="10">
    <source>
        <dbReference type="ARBA" id="ARBA00023125"/>
    </source>
</evidence>
<evidence type="ECO:0000259" key="18">
    <source>
        <dbReference type="PROSITE" id="PS51206"/>
    </source>
</evidence>
<reference evidence="19" key="1">
    <citation type="journal article" date="2017" name="Microbiome">
        <title>Virome comparisons in wild-diseased and healthy captive giant pandas.</title>
        <authorList>
            <person name="Zhang W."/>
            <person name="Yang S."/>
            <person name="Shan T."/>
            <person name="Hou R."/>
            <person name="Liu Z."/>
            <person name="Li W."/>
            <person name="Guo L."/>
            <person name="Wang Y."/>
            <person name="Chen P."/>
            <person name="Wang X."/>
            <person name="Feng F."/>
            <person name="Wang H."/>
            <person name="Chen C."/>
            <person name="Shen Q."/>
            <person name="Zhou C."/>
            <person name="Hua X."/>
            <person name="Cui L."/>
            <person name="Deng X."/>
            <person name="Zhang Z."/>
            <person name="Qi D."/>
            <person name="Delwart E."/>
        </authorList>
    </citation>
    <scope>NUCLEOTIDE SEQUENCE</scope>
    <source>
        <strain evidence="19">Gpam001</strain>
    </source>
</reference>
<keyword evidence="15" id="KW-1017">Isopeptide bond</keyword>
<dbReference type="EMBL" id="MF327535">
    <property type="protein sequence ID" value="ASH99053.1"/>
    <property type="molecule type" value="Genomic_DNA"/>
</dbReference>
<sequence>MEYPGTNGADFILQEADCSDLSDENFTEGEEDDEDFIDHACVPTCSEEYLPMLTYQTEQADNEHIQLLKRKYVSPSPKMKLNVDLSPRLAAMQLTPERKAKRRLFEHSDSGYGNTLEAQSEEKMGEETQVETGEEEEEEAGEDGGSQCIENGVGRATENALPIQLIKSKDSRVAKLGKFKETYDVSFGDLCRPFKSDKTVNAEWVCAAFGVHDSVCDSIQEVLKSYCTFTHITCEQSSWGFILLMLLCFTTGKCRTTVEKLLSTLLAIKTEALLSDPPKVRSGAAAMYWYKGMLTNTSAVWGEKPKWITTQVSLAHITSENVPFDLSAMVQWAYDNEYTEECQIAYEYASLADVEPNAAAFLKSNSQAKHVKDCAIMCRHYKRAEMQRMSMRQWIERQRDRISGEGDWKTIVYFLKYQDVEFVPFMVKFKLFLKGIPKKNCLVFYGPPNTGKSAFCMSLLKFFGGKVVSFMNSRSHFWLQPLLDGKLGLLDDATDVCWDFFDAYLRNAIDGNPVSVDSKHRAPQQVKLPPLLVTTNIDIRKHVKWQYLHSRVQLVNFANEFPITDDGNCVFDFHERNWKAFFGKVWARLDLSDDEDEGYDGGSEQTFRCTARKNDGVI</sequence>
<keyword evidence="4 15" id="KW-1048">Host nucleus</keyword>
<evidence type="ECO:0000256" key="1">
    <source>
        <dbReference type="ARBA" id="ARBA00004147"/>
    </source>
</evidence>
<dbReference type="InterPro" id="IPR016393">
    <property type="entry name" value="Rep_E1_papillomaV"/>
</dbReference>
<evidence type="ECO:0000256" key="2">
    <source>
        <dbReference type="ARBA" id="ARBA00022518"/>
    </source>
</evidence>
<dbReference type="InterPro" id="IPR037102">
    <property type="entry name" value="Znf_lg_T-Ag_D1_dom_sf"/>
</dbReference>